<dbReference type="EMBL" id="JABXBU010000001">
    <property type="protein sequence ID" value="KAF8795750.1"/>
    <property type="molecule type" value="Genomic_DNA"/>
</dbReference>
<sequence length="407" mass="45793">MQPKIFDLCIIGAGMYGSAAARHASAHSAVKVCLIGPSEPKEDERETRDILSSHYDEGRIVHIAYASPVMQVLVRNTIKRFREIEKLSGINIFSPVGTIFTAERDTSFFYKLLQGFEMHDVNYIDLSKEDIMKQRFPYLKLEDCDHPLFADDRAGYIKARGMVEAQKKIAHLQGCHIVDDVAEEVKDFKDGAHQIITKKGHVLKAKKILFCTGAFTAFKKFDPLKKKLKIQVKRETAVMMRISEGEKNRLGSMPTLMMYRDNLADMPAAAKGAYILPPIRYPDGHWYLKIGHMGIQRNSELNTLEEIKEWYKSDGDQEVLDKYSKFLIGIIPGLKVEEVKGKTCVTCDSPSDLPYIDRISPTVTVAVVGNGRGATICDEVGRIAADLSLTGKWNSELPQKLFEAIFI</sequence>
<dbReference type="Gene3D" id="3.50.50.60">
    <property type="entry name" value="FAD/NAD(P)-binding domain"/>
    <property type="match status" value="1"/>
</dbReference>
<evidence type="ECO:0000256" key="4">
    <source>
        <dbReference type="ARBA" id="ARBA00022827"/>
    </source>
</evidence>
<reference evidence="7" key="1">
    <citation type="journal article" date="2020" name="bioRxiv">
        <title>Chromosome-level reference genome of the European wasp spider Argiope bruennichi: a resource for studies on range expansion and evolutionary adaptation.</title>
        <authorList>
            <person name="Sheffer M.M."/>
            <person name="Hoppe A."/>
            <person name="Krehenwinkel H."/>
            <person name="Uhl G."/>
            <person name="Kuss A.W."/>
            <person name="Jensen L."/>
            <person name="Jensen C."/>
            <person name="Gillespie R.G."/>
            <person name="Hoff K.J."/>
            <person name="Prost S."/>
        </authorList>
    </citation>
    <scope>NUCLEOTIDE SEQUENCE</scope>
</reference>
<comment type="similarity">
    <text evidence="2">Belongs to the MSOX/MTOX family.</text>
</comment>
<feature type="domain" description="FAD dependent oxidoreductase" evidence="6">
    <location>
        <begin position="7"/>
        <end position="387"/>
    </location>
</feature>
<dbReference type="InterPro" id="IPR045170">
    <property type="entry name" value="MTOX"/>
</dbReference>
<evidence type="ECO:0000313" key="7">
    <source>
        <dbReference type="EMBL" id="KAF8795750.1"/>
    </source>
</evidence>
<evidence type="ECO:0000256" key="3">
    <source>
        <dbReference type="ARBA" id="ARBA00022630"/>
    </source>
</evidence>
<proteinExistence type="inferred from homology"/>
<dbReference type="Gene3D" id="3.30.9.10">
    <property type="entry name" value="D-Amino Acid Oxidase, subunit A, domain 2"/>
    <property type="match status" value="1"/>
</dbReference>
<protein>
    <submittedName>
        <fullName evidence="7">Monomeric sarcosine oxidase like protein</fullName>
    </submittedName>
</protein>
<gene>
    <name evidence="7" type="ORF">HNY73_000213</name>
</gene>
<dbReference type="SUPFAM" id="SSF51905">
    <property type="entry name" value="FAD/NAD(P)-binding domain"/>
    <property type="match status" value="1"/>
</dbReference>
<accession>A0A8T0G1A0</accession>
<evidence type="ECO:0000256" key="5">
    <source>
        <dbReference type="ARBA" id="ARBA00023002"/>
    </source>
</evidence>
<keyword evidence="5" id="KW-0560">Oxidoreductase</keyword>
<dbReference type="InterPro" id="IPR006076">
    <property type="entry name" value="FAD-dep_OxRdtase"/>
</dbReference>
<evidence type="ECO:0000313" key="8">
    <source>
        <dbReference type="Proteomes" id="UP000807504"/>
    </source>
</evidence>
<evidence type="ECO:0000259" key="6">
    <source>
        <dbReference type="Pfam" id="PF01266"/>
    </source>
</evidence>
<dbReference type="Proteomes" id="UP000807504">
    <property type="component" value="Unassembled WGS sequence"/>
</dbReference>
<dbReference type="InterPro" id="IPR036188">
    <property type="entry name" value="FAD/NAD-bd_sf"/>
</dbReference>
<dbReference type="Pfam" id="PF01266">
    <property type="entry name" value="DAO"/>
    <property type="match status" value="1"/>
</dbReference>
<dbReference type="GO" id="GO:0008115">
    <property type="term" value="F:sarcosine oxidase activity"/>
    <property type="evidence" value="ECO:0007669"/>
    <property type="project" value="TreeGrafter"/>
</dbReference>
<dbReference type="PANTHER" id="PTHR10961">
    <property type="entry name" value="PEROXISOMAL SARCOSINE OXIDASE"/>
    <property type="match status" value="1"/>
</dbReference>
<dbReference type="PANTHER" id="PTHR10961:SF10">
    <property type="entry name" value="FAD DEPENDENT OXIDOREDUCTASE DOMAIN-CONTAINING PROTEIN"/>
    <property type="match status" value="1"/>
</dbReference>
<name>A0A8T0G1A0_ARGBR</name>
<organism evidence="7 8">
    <name type="scientific">Argiope bruennichi</name>
    <name type="common">Wasp spider</name>
    <name type="synonym">Aranea bruennichi</name>
    <dbReference type="NCBI Taxonomy" id="94029"/>
    <lineage>
        <taxon>Eukaryota</taxon>
        <taxon>Metazoa</taxon>
        <taxon>Ecdysozoa</taxon>
        <taxon>Arthropoda</taxon>
        <taxon>Chelicerata</taxon>
        <taxon>Arachnida</taxon>
        <taxon>Araneae</taxon>
        <taxon>Araneomorphae</taxon>
        <taxon>Entelegynae</taxon>
        <taxon>Araneoidea</taxon>
        <taxon>Araneidae</taxon>
        <taxon>Argiope</taxon>
    </lineage>
</organism>
<comment type="caution">
    <text evidence="7">The sequence shown here is derived from an EMBL/GenBank/DDBJ whole genome shotgun (WGS) entry which is preliminary data.</text>
</comment>
<keyword evidence="3" id="KW-0285">Flavoprotein</keyword>
<evidence type="ECO:0000256" key="1">
    <source>
        <dbReference type="ARBA" id="ARBA00001974"/>
    </source>
</evidence>
<comment type="cofactor">
    <cofactor evidence="1">
        <name>FAD</name>
        <dbReference type="ChEBI" id="CHEBI:57692"/>
    </cofactor>
</comment>
<dbReference type="GO" id="GO:0050660">
    <property type="term" value="F:flavin adenine dinucleotide binding"/>
    <property type="evidence" value="ECO:0007669"/>
    <property type="project" value="InterPro"/>
</dbReference>
<reference evidence="7" key="2">
    <citation type="submission" date="2020-06" db="EMBL/GenBank/DDBJ databases">
        <authorList>
            <person name="Sheffer M."/>
        </authorList>
    </citation>
    <scope>NUCLEOTIDE SEQUENCE</scope>
</reference>
<keyword evidence="8" id="KW-1185">Reference proteome</keyword>
<dbReference type="AlphaFoldDB" id="A0A8T0G1A0"/>
<keyword evidence="4" id="KW-0274">FAD</keyword>
<evidence type="ECO:0000256" key="2">
    <source>
        <dbReference type="ARBA" id="ARBA00010989"/>
    </source>
</evidence>